<protein>
    <recommendedName>
        <fullName evidence="3">Phage protein</fullName>
    </recommendedName>
</protein>
<keyword evidence="1" id="KW-0472">Membrane</keyword>
<dbReference type="EMBL" id="CP162607">
    <property type="protein sequence ID" value="XDK34688.1"/>
    <property type="molecule type" value="Genomic_DNA"/>
</dbReference>
<evidence type="ECO:0008006" key="3">
    <source>
        <dbReference type="Google" id="ProtNLM"/>
    </source>
</evidence>
<reference evidence="2" key="1">
    <citation type="submission" date="2024-07" db="EMBL/GenBank/DDBJ databases">
        <title>Identification and characteristics of a novel species of coltsfoot's symbiotic bacteria.</title>
        <authorList>
            <person name="Juszczyk A."/>
            <person name="Jasielczuk I."/>
            <person name="Gurgul A."/>
            <person name="Rogala M."/>
            <person name="Kowalczyk A."/>
            <person name="Szmatola T."/>
            <person name="Kosecka-Strojek M."/>
            <person name="Arent Z."/>
            <person name="Latowski D."/>
        </authorList>
    </citation>
    <scope>NUCLEOTIDE SEQUENCE</scope>
    <source>
        <strain evidence="2">Hg7Tf</strain>
    </source>
</reference>
<keyword evidence="1" id="KW-1133">Transmembrane helix</keyword>
<sequence>MKPDWTVIAQLFFMAQVIASGYCLFRGYLCAEKRKRLEGQR</sequence>
<accession>A0AB39HWE5</accession>
<dbReference type="AlphaFoldDB" id="A0AB39HWE5"/>
<keyword evidence="1" id="KW-0812">Transmembrane</keyword>
<evidence type="ECO:0000313" key="2">
    <source>
        <dbReference type="EMBL" id="XDK34688.1"/>
    </source>
</evidence>
<name>A0AB39HWE5_9PSED</name>
<organism evidence="2">
    <name type="scientific">Pseudomonas sp. Hg7Tf</name>
    <dbReference type="NCBI Taxonomy" id="3236988"/>
    <lineage>
        <taxon>Bacteria</taxon>
        <taxon>Pseudomonadati</taxon>
        <taxon>Pseudomonadota</taxon>
        <taxon>Gammaproteobacteria</taxon>
        <taxon>Pseudomonadales</taxon>
        <taxon>Pseudomonadaceae</taxon>
        <taxon>Pseudomonas</taxon>
    </lineage>
</organism>
<dbReference type="RefSeq" id="WP_280041987.1">
    <property type="nucleotide sequence ID" value="NZ_CP162607.1"/>
</dbReference>
<proteinExistence type="predicted"/>
<gene>
    <name evidence="2" type="ORF">AB4Y39_13190</name>
</gene>
<evidence type="ECO:0000256" key="1">
    <source>
        <dbReference type="SAM" id="Phobius"/>
    </source>
</evidence>
<feature type="transmembrane region" description="Helical" evidence="1">
    <location>
        <begin position="6"/>
        <end position="25"/>
    </location>
</feature>